<feature type="compositionally biased region" description="Polar residues" evidence="1">
    <location>
        <begin position="32"/>
        <end position="47"/>
    </location>
</feature>
<protein>
    <submittedName>
        <fullName evidence="2">Uncharacterized protein</fullName>
    </submittedName>
</protein>
<reference evidence="2 3" key="1">
    <citation type="submission" date="2015-05" db="EMBL/GenBank/DDBJ databases">
        <authorList>
            <person name="Wang D.B."/>
            <person name="Wang M."/>
        </authorList>
    </citation>
    <scope>NUCLEOTIDE SEQUENCE [LARGE SCALE GENOMIC DNA]</scope>
    <source>
        <strain evidence="2">VL1</strain>
    </source>
</reference>
<name>A0A0G4N256_VERLO</name>
<feature type="compositionally biased region" description="Low complexity" evidence="1">
    <location>
        <begin position="11"/>
        <end position="27"/>
    </location>
</feature>
<keyword evidence="3" id="KW-1185">Reference proteome</keyword>
<evidence type="ECO:0000313" key="3">
    <source>
        <dbReference type="Proteomes" id="UP000044602"/>
    </source>
</evidence>
<evidence type="ECO:0000313" key="2">
    <source>
        <dbReference type="EMBL" id="CRK40429.1"/>
    </source>
</evidence>
<dbReference type="AlphaFoldDB" id="A0A0G4N256"/>
<dbReference type="EMBL" id="CVQH01026305">
    <property type="protein sequence ID" value="CRK40429.1"/>
    <property type="molecule type" value="Genomic_DNA"/>
</dbReference>
<accession>A0A0G4N256</accession>
<gene>
    <name evidence="2" type="ORF">BN1708_008218</name>
</gene>
<evidence type="ECO:0000256" key="1">
    <source>
        <dbReference type="SAM" id="MobiDB-lite"/>
    </source>
</evidence>
<feature type="region of interest" description="Disordered" evidence="1">
    <location>
        <begin position="1"/>
        <end position="66"/>
    </location>
</feature>
<proteinExistence type="predicted"/>
<dbReference type="Proteomes" id="UP000044602">
    <property type="component" value="Unassembled WGS sequence"/>
</dbReference>
<sequence length="174" mass="18785">MVLKRKRSSEELSSSPSSFSSSPILPEHTLSMLYSAQQHSDTDFTPTSPSPMPRILERPAQPAPTAQRSLHAFWNINSAPAAPSFTPSASQTCHEASSCEDCGVGFGSRDGTDSMDINGYGFDSEDDHLCGACRRHVCSGCSVTNLGEQRRCLTCAGRRVRVGGLGWTTTRIPF</sequence>
<dbReference type="STRING" id="100787.A0A0G4N256"/>
<organism evidence="2 3">
    <name type="scientific">Verticillium longisporum</name>
    <name type="common">Verticillium dahliae var. longisporum</name>
    <dbReference type="NCBI Taxonomy" id="100787"/>
    <lineage>
        <taxon>Eukaryota</taxon>
        <taxon>Fungi</taxon>
        <taxon>Dikarya</taxon>
        <taxon>Ascomycota</taxon>
        <taxon>Pezizomycotina</taxon>
        <taxon>Sordariomycetes</taxon>
        <taxon>Hypocreomycetidae</taxon>
        <taxon>Glomerellales</taxon>
        <taxon>Plectosphaerellaceae</taxon>
        <taxon>Verticillium</taxon>
    </lineage>
</organism>